<proteinExistence type="predicted"/>
<dbReference type="EMBL" id="JANBPG010000004">
    <property type="protein sequence ID" value="KAJ1902200.1"/>
    <property type="molecule type" value="Genomic_DNA"/>
</dbReference>
<reference evidence="1" key="1">
    <citation type="submission" date="2022-07" db="EMBL/GenBank/DDBJ databases">
        <title>Phylogenomic reconstructions and comparative analyses of Kickxellomycotina fungi.</title>
        <authorList>
            <person name="Reynolds N.K."/>
            <person name="Stajich J.E."/>
            <person name="Barry K."/>
            <person name="Grigoriev I.V."/>
            <person name="Crous P."/>
            <person name="Smith M.E."/>
        </authorList>
    </citation>
    <scope>NUCLEOTIDE SEQUENCE</scope>
    <source>
        <strain evidence="1">Benny 63K</strain>
    </source>
</reference>
<protein>
    <submittedName>
        <fullName evidence="1">Uncharacterized protein</fullName>
    </submittedName>
</protein>
<comment type="caution">
    <text evidence="1">The sequence shown here is derived from an EMBL/GenBank/DDBJ whole genome shotgun (WGS) entry which is preliminary data.</text>
</comment>
<sequence length="96" mass="9998">MHFLTISSLIFLLSASSSLAAPFSFVFGHGLIDPLTGSGQRTQGESSMGAMGNSFLRVDQDTRMVGQRVVGLVQNSVDAPKGPAIEGNGIAAVFVE</sequence>
<gene>
    <name evidence="1" type="ORF">LPJ66_000195</name>
</gene>
<name>A0ACC1IWR7_9FUNG</name>
<evidence type="ECO:0000313" key="1">
    <source>
        <dbReference type="EMBL" id="KAJ1902200.1"/>
    </source>
</evidence>
<accession>A0ACC1IWR7</accession>
<dbReference type="Proteomes" id="UP001150581">
    <property type="component" value="Unassembled WGS sequence"/>
</dbReference>
<organism evidence="1 2">
    <name type="scientific">Kickxella alabastrina</name>
    <dbReference type="NCBI Taxonomy" id="61397"/>
    <lineage>
        <taxon>Eukaryota</taxon>
        <taxon>Fungi</taxon>
        <taxon>Fungi incertae sedis</taxon>
        <taxon>Zoopagomycota</taxon>
        <taxon>Kickxellomycotina</taxon>
        <taxon>Kickxellomycetes</taxon>
        <taxon>Kickxellales</taxon>
        <taxon>Kickxellaceae</taxon>
        <taxon>Kickxella</taxon>
    </lineage>
</organism>
<evidence type="ECO:0000313" key="2">
    <source>
        <dbReference type="Proteomes" id="UP001150581"/>
    </source>
</evidence>
<keyword evidence="2" id="KW-1185">Reference proteome</keyword>